<dbReference type="OrthoDB" id="1493636at2"/>
<evidence type="ECO:0000259" key="5">
    <source>
        <dbReference type="PROSITE" id="PS51898"/>
    </source>
</evidence>
<dbReference type="AlphaFoldDB" id="A0A4Z0P319"/>
<dbReference type="InterPro" id="IPR025269">
    <property type="entry name" value="SAM-like_dom"/>
</dbReference>
<dbReference type="PROSITE" id="PS51898">
    <property type="entry name" value="TYR_RECOMBINASE"/>
    <property type="match status" value="1"/>
</dbReference>
<dbReference type="Gene3D" id="1.10.150.130">
    <property type="match status" value="1"/>
</dbReference>
<keyword evidence="7" id="KW-1185">Reference proteome</keyword>
<keyword evidence="4" id="KW-0175">Coiled coil</keyword>
<dbReference type="RefSeq" id="WP_135434885.1">
    <property type="nucleotide sequence ID" value="NZ_SRLA01000003.1"/>
</dbReference>
<dbReference type="InterPro" id="IPR002104">
    <property type="entry name" value="Integrase_catalytic"/>
</dbReference>
<feature type="coiled-coil region" evidence="4">
    <location>
        <begin position="121"/>
        <end position="148"/>
    </location>
</feature>
<dbReference type="InterPro" id="IPR011010">
    <property type="entry name" value="DNA_brk_join_enz"/>
</dbReference>
<evidence type="ECO:0000256" key="1">
    <source>
        <dbReference type="ARBA" id="ARBA00008857"/>
    </source>
</evidence>
<comment type="caution">
    <text evidence="6">The sequence shown here is derived from an EMBL/GenBank/DDBJ whole genome shotgun (WGS) entry which is preliminary data.</text>
</comment>
<evidence type="ECO:0000256" key="3">
    <source>
        <dbReference type="ARBA" id="ARBA00023172"/>
    </source>
</evidence>
<name>A0A4Z0P319_9BACT</name>
<evidence type="ECO:0000313" key="7">
    <source>
        <dbReference type="Proteomes" id="UP000298337"/>
    </source>
</evidence>
<organism evidence="6 7">
    <name type="scientific">Hymenobacter fodinae</name>
    <dbReference type="NCBI Taxonomy" id="2510796"/>
    <lineage>
        <taxon>Bacteria</taxon>
        <taxon>Pseudomonadati</taxon>
        <taxon>Bacteroidota</taxon>
        <taxon>Cytophagia</taxon>
        <taxon>Cytophagales</taxon>
        <taxon>Hymenobacteraceae</taxon>
        <taxon>Hymenobacter</taxon>
    </lineage>
</organism>
<dbReference type="PANTHER" id="PTHR30349">
    <property type="entry name" value="PHAGE INTEGRASE-RELATED"/>
    <property type="match status" value="1"/>
</dbReference>
<dbReference type="EMBL" id="SRLA01000003">
    <property type="protein sequence ID" value="TGE06093.1"/>
    <property type="molecule type" value="Genomic_DNA"/>
</dbReference>
<proteinExistence type="inferred from homology"/>
<dbReference type="Pfam" id="PF00589">
    <property type="entry name" value="Phage_integrase"/>
    <property type="match status" value="1"/>
</dbReference>
<dbReference type="Proteomes" id="UP000298337">
    <property type="component" value="Unassembled WGS sequence"/>
</dbReference>
<sequence>MSKLSYLLRTNKSGLVTISIKHTHHQHIDKVPFVKAANVVVFPNQFDKDKGKVLGRPDATELNKKIQVLENNINLALELCRSRGVEPFKAALEEAYTSVVAFEQARAESSRLLKETAPRLVLTLHQQLEEAQKLVAELKQRIEIQEAFAGNIQPQKLFTAYVKLFIGKHKNTLRQRSQDNYTNVLNAVKEWNPRLRIDEITVETLEAFRDFLLTEKKQRVKDKEGEFVVGLRNGTVRELIQKFKSVYYFYAEQAGVDDSKIRKWKHGVKRKQNRKVVFLNSDELNLIKGLTCLTEREKLHRDFYVFMANTGLRFVDARRVTEAHINDDKIVIVQQKVSEEVTIPLTADALALLQDYKFDFSEVKYTAQVSYYMKRILERHDLLGQPHVRTHFKQNQAKEEIKPKRDLLGAHTARKTFINIALEKGTKITSIKNIVGHAELKMILDVYGDGTMNEKELGKAFIMPHKAIEANLDMKAVA</sequence>
<keyword evidence="3" id="KW-0233">DNA recombination</keyword>
<reference evidence="6 7" key="1">
    <citation type="submission" date="2019-04" db="EMBL/GenBank/DDBJ databases">
        <authorList>
            <person name="Feng G."/>
            <person name="Zhang J."/>
            <person name="Zhu H."/>
        </authorList>
    </citation>
    <scope>NUCLEOTIDE SEQUENCE [LARGE SCALE GENOMIC DNA]</scope>
    <source>
        <strain evidence="6 7">92R-1</strain>
    </source>
</reference>
<dbReference type="PANTHER" id="PTHR30349:SF41">
    <property type="entry name" value="INTEGRASE_RECOMBINASE PROTEIN MJ0367-RELATED"/>
    <property type="match status" value="1"/>
</dbReference>
<dbReference type="GO" id="GO:0006310">
    <property type="term" value="P:DNA recombination"/>
    <property type="evidence" value="ECO:0007669"/>
    <property type="project" value="UniProtKB-KW"/>
</dbReference>
<protein>
    <recommendedName>
        <fullName evidence="5">Tyr recombinase domain-containing protein</fullName>
    </recommendedName>
</protein>
<gene>
    <name evidence="6" type="ORF">EU556_14595</name>
</gene>
<keyword evidence="2" id="KW-0238">DNA-binding</keyword>
<evidence type="ECO:0000256" key="2">
    <source>
        <dbReference type="ARBA" id="ARBA00023125"/>
    </source>
</evidence>
<comment type="similarity">
    <text evidence="1">Belongs to the 'phage' integrase family.</text>
</comment>
<accession>A0A4Z0P319</accession>
<evidence type="ECO:0000256" key="4">
    <source>
        <dbReference type="SAM" id="Coils"/>
    </source>
</evidence>
<dbReference type="InterPro" id="IPR010998">
    <property type="entry name" value="Integrase_recombinase_N"/>
</dbReference>
<dbReference type="Gene3D" id="1.10.443.10">
    <property type="entry name" value="Intergrase catalytic core"/>
    <property type="match status" value="1"/>
</dbReference>
<dbReference type="Pfam" id="PF13102">
    <property type="entry name" value="Phage_int_SAM_5"/>
    <property type="match status" value="1"/>
</dbReference>
<evidence type="ECO:0000313" key="6">
    <source>
        <dbReference type="EMBL" id="TGE06093.1"/>
    </source>
</evidence>
<dbReference type="GO" id="GO:0003677">
    <property type="term" value="F:DNA binding"/>
    <property type="evidence" value="ECO:0007669"/>
    <property type="project" value="UniProtKB-KW"/>
</dbReference>
<feature type="domain" description="Tyr recombinase" evidence="5">
    <location>
        <begin position="274"/>
        <end position="462"/>
    </location>
</feature>
<dbReference type="InterPro" id="IPR013762">
    <property type="entry name" value="Integrase-like_cat_sf"/>
</dbReference>
<dbReference type="GO" id="GO:0015074">
    <property type="term" value="P:DNA integration"/>
    <property type="evidence" value="ECO:0007669"/>
    <property type="project" value="InterPro"/>
</dbReference>
<dbReference type="InterPro" id="IPR050090">
    <property type="entry name" value="Tyrosine_recombinase_XerCD"/>
</dbReference>
<dbReference type="SUPFAM" id="SSF56349">
    <property type="entry name" value="DNA breaking-rejoining enzymes"/>
    <property type="match status" value="1"/>
</dbReference>